<feature type="coiled-coil region" evidence="1">
    <location>
        <begin position="35"/>
        <end position="171"/>
    </location>
</feature>
<keyword evidence="4" id="KW-1185">Reference proteome</keyword>
<dbReference type="Proteomes" id="UP000223913">
    <property type="component" value="Unassembled WGS sequence"/>
</dbReference>
<protein>
    <recommendedName>
        <fullName evidence="5">Chromosome partitioning protein ParA</fullName>
    </recommendedName>
</protein>
<evidence type="ECO:0000256" key="1">
    <source>
        <dbReference type="SAM" id="Coils"/>
    </source>
</evidence>
<keyword evidence="2" id="KW-1133">Transmembrane helix</keyword>
<sequence>MQIKWYAGGITALTVLSFAGLFFFWNAKRNLETVNAEMNEAISGYTLRIDQLNTEIDSLMGAYASLSAENEDLLGSVENANQLLATRDAELSKIKRQSGKNLKAKQAELDQLMAFKNQLEETLARLETENRQLKDENIQLSRQLKDAQLENERLVNRMDDLETDNQYLQRNLDRMAPAGMQGVAFRVEVQRRNDKLTVKGKRARQVDVSFDLIGVPEEWHGQQTIYLSLVDNKGVPVKTENNRSQQFQLANGQTLSFDSQVAKDFNISTSQRLAFHISLDDKMPAGYYRANIYTRTGLVGSASFRLS</sequence>
<evidence type="ECO:0000313" key="3">
    <source>
        <dbReference type="EMBL" id="PHN04704.1"/>
    </source>
</evidence>
<proteinExistence type="predicted"/>
<accession>A0A2D0N863</accession>
<name>A0A2D0N863_FLAN2</name>
<keyword evidence="1" id="KW-0175">Coiled coil</keyword>
<evidence type="ECO:0008006" key="5">
    <source>
        <dbReference type="Google" id="ProtNLM"/>
    </source>
</evidence>
<dbReference type="AlphaFoldDB" id="A0A2D0N863"/>
<organism evidence="3 4">
    <name type="scientific">Flavilitoribacter nigricans (strain ATCC 23147 / DSM 23189 / NBRC 102662 / NCIMB 1420 / SS-2)</name>
    <name type="common">Lewinella nigricans</name>
    <dbReference type="NCBI Taxonomy" id="1122177"/>
    <lineage>
        <taxon>Bacteria</taxon>
        <taxon>Pseudomonadati</taxon>
        <taxon>Bacteroidota</taxon>
        <taxon>Saprospiria</taxon>
        <taxon>Saprospirales</taxon>
        <taxon>Lewinellaceae</taxon>
        <taxon>Flavilitoribacter</taxon>
    </lineage>
</organism>
<dbReference type="EMBL" id="PDUD01000024">
    <property type="protein sequence ID" value="PHN04704.1"/>
    <property type="molecule type" value="Genomic_DNA"/>
</dbReference>
<reference evidence="3 4" key="1">
    <citation type="submission" date="2017-10" db="EMBL/GenBank/DDBJ databases">
        <title>The draft genome sequence of Lewinella nigricans NBRC 102662.</title>
        <authorList>
            <person name="Wang K."/>
        </authorList>
    </citation>
    <scope>NUCLEOTIDE SEQUENCE [LARGE SCALE GENOMIC DNA]</scope>
    <source>
        <strain evidence="3 4">NBRC 102662</strain>
    </source>
</reference>
<comment type="caution">
    <text evidence="3">The sequence shown here is derived from an EMBL/GenBank/DDBJ whole genome shotgun (WGS) entry which is preliminary data.</text>
</comment>
<dbReference type="Gene3D" id="1.10.287.1490">
    <property type="match status" value="1"/>
</dbReference>
<feature type="transmembrane region" description="Helical" evidence="2">
    <location>
        <begin position="6"/>
        <end position="25"/>
    </location>
</feature>
<keyword evidence="2" id="KW-0812">Transmembrane</keyword>
<evidence type="ECO:0000256" key="2">
    <source>
        <dbReference type="SAM" id="Phobius"/>
    </source>
</evidence>
<gene>
    <name evidence="3" type="ORF">CRP01_19505</name>
</gene>
<keyword evidence="2" id="KW-0472">Membrane</keyword>
<evidence type="ECO:0000313" key="4">
    <source>
        <dbReference type="Proteomes" id="UP000223913"/>
    </source>
</evidence>